<feature type="domain" description="ClpX-type ZB" evidence="2">
    <location>
        <begin position="62"/>
        <end position="115"/>
    </location>
</feature>
<dbReference type="InterPro" id="IPR059188">
    <property type="entry name" value="Znf_CLPX-like"/>
</dbReference>
<name>A0ABU8BJ93_9BRAD</name>
<keyword evidence="1" id="KW-0862">Zinc</keyword>
<dbReference type="PROSITE" id="PS51902">
    <property type="entry name" value="CLPX_ZB"/>
    <property type="match status" value="1"/>
</dbReference>
<keyword evidence="1" id="KW-0479">Metal-binding</keyword>
<dbReference type="InterPro" id="IPR010603">
    <property type="entry name" value="Znf_CppX_C4"/>
</dbReference>
<dbReference type="EMBL" id="JAZHRV010000001">
    <property type="protein sequence ID" value="MEH2558615.1"/>
    <property type="molecule type" value="Genomic_DNA"/>
</dbReference>
<dbReference type="Gene3D" id="6.20.220.10">
    <property type="entry name" value="ClpX chaperone, C4-type zinc finger domain"/>
    <property type="match status" value="1"/>
</dbReference>
<keyword evidence="4" id="KW-1185">Reference proteome</keyword>
<feature type="binding site" evidence="1">
    <location>
        <position position="96"/>
    </location>
    <ligand>
        <name>Zn(2+)</name>
        <dbReference type="ChEBI" id="CHEBI:29105"/>
    </ligand>
</feature>
<evidence type="ECO:0000256" key="1">
    <source>
        <dbReference type="PROSITE-ProRule" id="PRU01250"/>
    </source>
</evidence>
<dbReference type="Proteomes" id="UP001364224">
    <property type="component" value="Unassembled WGS sequence"/>
</dbReference>
<dbReference type="SUPFAM" id="SSF57716">
    <property type="entry name" value="Glucocorticoid receptor-like (DNA-binding domain)"/>
    <property type="match status" value="1"/>
</dbReference>
<feature type="binding site" evidence="1">
    <location>
        <position position="77"/>
    </location>
    <ligand>
        <name>Zn(2+)</name>
        <dbReference type="ChEBI" id="CHEBI:29105"/>
    </ligand>
</feature>
<reference evidence="3 4" key="1">
    <citation type="submission" date="2024-02" db="EMBL/GenBank/DDBJ databases">
        <title>Adaptive strategies in a cosmopolitan and abundant soil bacterium.</title>
        <authorList>
            <person name="Carini P."/>
        </authorList>
    </citation>
    <scope>NUCLEOTIDE SEQUENCE [LARGE SCALE GENOMIC DNA]</scope>
    <source>
        <strain evidence="3 4">AZCC 1608</strain>
    </source>
</reference>
<evidence type="ECO:0000313" key="3">
    <source>
        <dbReference type="EMBL" id="MEH2558615.1"/>
    </source>
</evidence>
<dbReference type="SMART" id="SM00994">
    <property type="entry name" value="zf-C4_ClpX"/>
    <property type="match status" value="1"/>
</dbReference>
<comment type="caution">
    <text evidence="3">The sequence shown here is derived from an EMBL/GenBank/DDBJ whole genome shotgun (WGS) entry which is preliminary data.</text>
</comment>
<dbReference type="Pfam" id="PF06689">
    <property type="entry name" value="zf-C4_ClpX"/>
    <property type="match status" value="1"/>
</dbReference>
<keyword evidence="1" id="KW-0143">Chaperone</keyword>
<dbReference type="Pfam" id="PF20066">
    <property type="entry name" value="Glyoxalase_8"/>
    <property type="match status" value="1"/>
</dbReference>
<sequence>MRDFRDAKVMAHSLRDALKAKAMEITHSESLELIAKTFGYDNWNILSARIDTAQPRAGSTAGHQGPTPQAVLYCSFCGKNQHEVNKLVSGPAVFICDECIDVCSDIIDEQLLRLIEGDEESARAMSTERLSHYVEHARKGEQRHRLALQRIERMLALRRSAAPVDDDILTSSGIIHLKNKTIDELLANQKFPQDQLKRYEQALRTATPVLDERKQ</sequence>
<feature type="binding site" evidence="1">
    <location>
        <position position="99"/>
    </location>
    <ligand>
        <name>Zn(2+)</name>
        <dbReference type="ChEBI" id="CHEBI:29105"/>
    </ligand>
</feature>
<evidence type="ECO:0000313" key="4">
    <source>
        <dbReference type="Proteomes" id="UP001364224"/>
    </source>
</evidence>
<evidence type="ECO:0000259" key="2">
    <source>
        <dbReference type="PROSITE" id="PS51902"/>
    </source>
</evidence>
<organism evidence="3 4">
    <name type="scientific">Bradyrhizobium algeriense</name>
    <dbReference type="NCBI Taxonomy" id="634784"/>
    <lineage>
        <taxon>Bacteria</taxon>
        <taxon>Pseudomonadati</taxon>
        <taxon>Pseudomonadota</taxon>
        <taxon>Alphaproteobacteria</taxon>
        <taxon>Hyphomicrobiales</taxon>
        <taxon>Nitrobacteraceae</taxon>
        <taxon>Bradyrhizobium</taxon>
    </lineage>
</organism>
<comment type="similarity">
    <text evidence="1">Belongs to the ClpX chaperone family.</text>
</comment>
<gene>
    <name evidence="3" type="ORF">V1286_006144</name>
</gene>
<proteinExistence type="inferred from homology"/>
<dbReference type="InterPro" id="IPR045517">
    <property type="entry name" value="Glyoxalase_8"/>
</dbReference>
<protein>
    <recommendedName>
        <fullName evidence="2">ClpX-type ZB domain-containing protein</fullName>
    </recommendedName>
</protein>
<feature type="binding site" evidence="1">
    <location>
        <position position="74"/>
    </location>
    <ligand>
        <name>Zn(2+)</name>
        <dbReference type="ChEBI" id="CHEBI:29105"/>
    </ligand>
</feature>
<accession>A0ABU8BJ93</accession>
<dbReference type="InterPro" id="IPR038366">
    <property type="entry name" value="Znf_CppX_C4_sf"/>
</dbReference>